<evidence type="ECO:0000256" key="3">
    <source>
        <dbReference type="ARBA" id="ARBA00022723"/>
    </source>
</evidence>
<dbReference type="PROSITE" id="PS50081">
    <property type="entry name" value="ZF_DAG_PE_2"/>
    <property type="match status" value="1"/>
</dbReference>
<dbReference type="SUPFAM" id="SSF57889">
    <property type="entry name" value="Cysteine-rich domain"/>
    <property type="match status" value="1"/>
</dbReference>
<keyword evidence="2" id="KW-0597">Phosphoprotein</keyword>
<feature type="region of interest" description="Disordered" evidence="5">
    <location>
        <begin position="937"/>
        <end position="971"/>
    </location>
</feature>
<name>A0A813NJ48_9BILA</name>
<dbReference type="Gene3D" id="3.30.60.20">
    <property type="match status" value="1"/>
</dbReference>
<feature type="domain" description="Phorbol-ester/DAG-type" evidence="7">
    <location>
        <begin position="2191"/>
        <end position="2249"/>
    </location>
</feature>
<dbReference type="InterPro" id="IPR005112">
    <property type="entry name" value="dDENN_dom"/>
</dbReference>
<evidence type="ECO:0000259" key="8">
    <source>
        <dbReference type="PROSITE" id="PS50211"/>
    </source>
</evidence>
<reference evidence="10" key="1">
    <citation type="submission" date="2021-02" db="EMBL/GenBank/DDBJ databases">
        <authorList>
            <person name="Nowell W R."/>
        </authorList>
    </citation>
    <scope>NUCLEOTIDE SEQUENCE</scope>
    <source>
        <strain evidence="10">Ploen Becks lab</strain>
    </source>
</reference>
<feature type="domain" description="UDENN" evidence="8">
    <location>
        <begin position="33"/>
        <end position="504"/>
    </location>
</feature>
<dbReference type="Pfam" id="PF02893">
    <property type="entry name" value="GRAM"/>
    <property type="match status" value="1"/>
</dbReference>
<dbReference type="Proteomes" id="UP000663879">
    <property type="component" value="Unassembled WGS sequence"/>
</dbReference>
<dbReference type="SMART" id="SM00799">
    <property type="entry name" value="DENN"/>
    <property type="match status" value="1"/>
</dbReference>
<dbReference type="InterPro" id="IPR011993">
    <property type="entry name" value="PH-like_dom_sf"/>
</dbReference>
<comment type="caution">
    <text evidence="10">The sequence shown here is derived from an EMBL/GenBank/DDBJ whole genome shotgun (WGS) entry which is preliminary data.</text>
</comment>
<feature type="region of interest" description="Disordered" evidence="5">
    <location>
        <begin position="16"/>
        <end position="46"/>
    </location>
</feature>
<protein>
    <submittedName>
        <fullName evidence="10">Uncharacterized protein</fullName>
    </submittedName>
</protein>
<dbReference type="InterPro" id="IPR037516">
    <property type="entry name" value="Tripartite_DENN"/>
</dbReference>
<dbReference type="Pfam" id="PF12335">
    <property type="entry name" value="SBF2"/>
    <property type="match status" value="1"/>
</dbReference>
<dbReference type="SUPFAM" id="SSF50729">
    <property type="entry name" value="PH domain-like"/>
    <property type="match status" value="2"/>
</dbReference>
<dbReference type="PROSITE" id="PS50211">
    <property type="entry name" value="DENN"/>
    <property type="match status" value="1"/>
</dbReference>
<dbReference type="GO" id="GO:0005737">
    <property type="term" value="C:cytoplasm"/>
    <property type="evidence" value="ECO:0007669"/>
    <property type="project" value="TreeGrafter"/>
</dbReference>
<evidence type="ECO:0000256" key="5">
    <source>
        <dbReference type="SAM" id="MobiDB-lite"/>
    </source>
</evidence>
<evidence type="ECO:0000259" key="7">
    <source>
        <dbReference type="PROSITE" id="PS50081"/>
    </source>
</evidence>
<dbReference type="InterPro" id="IPR022096">
    <property type="entry name" value="SBF1/SBF2"/>
</dbReference>
<dbReference type="InterPro" id="IPR001194">
    <property type="entry name" value="cDENN_dom"/>
</dbReference>
<dbReference type="SMART" id="SM00801">
    <property type="entry name" value="dDENN"/>
    <property type="match status" value="1"/>
</dbReference>
<dbReference type="SUPFAM" id="SSF52799">
    <property type="entry name" value="(Phosphotyrosine protein) phosphatases II"/>
    <property type="match status" value="2"/>
</dbReference>
<evidence type="ECO:0000256" key="2">
    <source>
        <dbReference type="ARBA" id="ARBA00022553"/>
    </source>
</evidence>
<dbReference type="EMBL" id="CAJNOC010000294">
    <property type="protein sequence ID" value="CAF0740397.1"/>
    <property type="molecule type" value="Genomic_DNA"/>
</dbReference>
<dbReference type="GO" id="GO:0046872">
    <property type="term" value="F:metal ion binding"/>
    <property type="evidence" value="ECO:0007669"/>
    <property type="project" value="UniProtKB-KW"/>
</dbReference>
<comment type="similarity">
    <text evidence="1">Belongs to the protein-tyrosine phosphatase family. Non-receptor class myotubularin subfamily.</text>
</comment>
<evidence type="ECO:0000313" key="11">
    <source>
        <dbReference type="Proteomes" id="UP000663879"/>
    </source>
</evidence>
<accession>A0A813NJ48</accession>
<dbReference type="Gene3D" id="3.30.450.200">
    <property type="match status" value="1"/>
</dbReference>
<dbReference type="GO" id="GO:0005085">
    <property type="term" value="F:guanyl-nucleotide exchange factor activity"/>
    <property type="evidence" value="ECO:0007669"/>
    <property type="project" value="TreeGrafter"/>
</dbReference>
<dbReference type="Pfam" id="PF06602">
    <property type="entry name" value="Myotub-related"/>
    <property type="match status" value="1"/>
</dbReference>
<dbReference type="InterPro" id="IPR043153">
    <property type="entry name" value="DENN_C"/>
</dbReference>
<dbReference type="Gene3D" id="2.30.29.30">
    <property type="entry name" value="Pleckstrin-homology domain (PH domain)/Phosphotyrosine-binding domain (PTB)"/>
    <property type="match status" value="1"/>
</dbReference>
<dbReference type="SMART" id="SM00800">
    <property type="entry name" value="uDENN"/>
    <property type="match status" value="1"/>
</dbReference>
<gene>
    <name evidence="10" type="ORF">OXX778_LOCUS3359</name>
</gene>
<dbReference type="PANTHER" id="PTHR10807:SF109">
    <property type="entry name" value="SET DOMAIN BINDING FACTOR, ISOFORM A"/>
    <property type="match status" value="1"/>
</dbReference>
<dbReference type="InterPro" id="IPR046349">
    <property type="entry name" value="C1-like_sf"/>
</dbReference>
<feature type="region of interest" description="Disordered" evidence="5">
    <location>
        <begin position="1520"/>
        <end position="1541"/>
    </location>
</feature>
<sequence>MIKLVDYFVVVGYESSSSSSTTTTGQTTNNNDNNNSQLIDDQEQGSNGRAKIIQRFPLDDDEFDSNIHCFCQPHKGWYLYTKQESPTFFVSVLTDIKGQRRYSACLTFLEPFQNKFNKNLNNQSDCESLLNDSEYPPFESTTTSCNTTDEQPIQPSKLYSAKSLVLISRLEYTDLFKNCLSQIYAIYVDKRHNSDNKLLERVLSKLLTQQVPSPGTALSIQFSLGADDKHYVQSQASLTVPSTANSVYKLFKEIGIANVLNLVCSIMADFKILFFSKSYNKLYEACRALESLLFPLKYTGVYVPVLPCFGSFLEFPAAPTPYIIGVHSSFRNLIEQMHTESLGECVKVDLDSGLVNIPLMISELISSKSDDKPNGLPTYLYESTLNLLYYILKRDVLHPDELINNTNNSSSSSNDLDDKSLESSEVYLDKMIRSVFVRMFAQLFAGYRYCLLIIRINPKPVICFNKASFLSNHNLLKNDFMNRLLDSMSFQKFIEERGPSYRNCDVFDDLYADIQSHLQMELKEQELDLNATNSSYYSSSTSLIYTHLKEIADKLLTYEFPMYKIKYNNNNTNKDTNRNPLLNTSVQSYSKIKHATQDAYKRLHSESFPHLDASEIKRLIKENLSKTESISDLSSNSLASLSSNPKNNIWRPHLVPYGPPIETVQNLYLISRKLVNINEKIELYPMRQQDMSSSVSSPSSSHVDSCQRKLDTIENFIHFIFENNFKEAKKNLNSAFRALRTPKARLHLCTILQSYVKKNQVILNSEQFEYVCKLLNDALENDTRLDEHGVAYYVLPLTSAFYRKLNNNTIDQCIYTRLQQHDVWSNMLFWEMAFYTDVQRSIRPVYLSNEEFAAEQDHQLQPNENAAQSNGLYFRPNQKTALEICGEQMEKSIQLTDEQKENFIRNEQGIIRSHVLHYITQMVNMKIPLDINERMKKSNDDNSQISTPSRSQSFDMTNSKKQQQQMDLVSSLNQSICSDNDSIDDEPIAQDPQPDDVNYESWKFISKFVDRVCIEGYLSETQKNLLHQNLADVIRMQIEMLDLVYTHSKLVPLRHKPKLDQLKPENILNGEFIIDPSPLRCYLVPDGRDEYCGLPTLGHILIPAEGALYLTNYRLIFRGIPINDSLMSDAIITRSFPISALIKEKKIGSNYKLINADLNNLILSNGLQMRSSTFQLLKIYFDESVHNEKIERFRMTMSKYRYPLSIYEVFSLSNSNRFIPNQTTVRIKEVKMDKQQTDTFRTFAKSTLRKAGLMSKTKANRTPELNRKFPLNSKKSVEEDSDQDQDNLDTLSIIEENFDYAYIYKMIENNLSYCDYIRQGLINDDELELRVCTLNMRYELSKSLPSLFLVPRQTSDECLRKNAKSHRLNRLPILVWRHPKLKSIILRGSGFQGKGFLGALIKTSTTTTTNQNNNNFNHHTNNNIILTNDQKDRSSGGINATTTTTNMEQDKYMNEILKLTNFDFVDLVSGNHNNSSNSNNVSKHSYSMTPVTNRRSVFASKLEKAVQTIKNNYNLASSNSNSNGLSNTTQHVPSSNSHFNSSNKFNTISSSYNSSKLNIKNNQNFSNPSYNTSFDLAQPMELQQHHQMDNLSDSFNDSIASSNNYPIHQTRLNSNVSDASSNKYFNAITNSKRSTHQPSPLYIICEKSQVKSLRPENTKDTSRYIFIPIDTHEVKDTKNSFKKLCRACLPSNSFIEAPSQSHNHHNTNKMSSTSFALNRLTSSNKITRKKSAFNEPHIPNVPSNSFLKQINDSKWFDQIQLIINIANTIVDKIEEGSSVMLCLEDGWDLTSQIVSLAELLLDPFYRTLEGFSLLIEREWLSMGHRFTRRNNQTADDQTGFAPIFIQFLDCVHQCLNQSPQAFEFNYFYLEFLAYHSVSNRFSTFLLDNEYERVQHGILKTDFIARKNFNTDHTIVTYKQYKSISSETRCIWDYILKVHYNSAKFFNFNYQPGLYKSSALRLGSEFCKLKLWKYYVKESLSTGPLYDYDLVNTANYMSSKSESWYPMGVQVARDYYEQLNEILPSQYEVLLKQIITKYKLDQYENECENEFKNSYISSLLSRNVDELGDNVNMKAGYRINWKCLWDYFFNLAEQKMLNDLMVDDELVADYGNCFISVTKPYLACLDDRSVAHTSHTSQIVQNKHLTLMSSYSHSSKNSSSTNYSTSTSSAISSTPPFPKLINSKNSNQKLNRHEFEMYVFSSINICNLCNSNFKSNTEYIGLKCHKCNINCHEYCKHEFELIGSPIIFECLGNTGEYFDHYQQQGQILGPNIETHLESSSFCVNTNTSISSSSCSTTPNSHYSSKNNFYEKPRPQSNSFHQYSITNRDKMDADIGSACVITRIFDAVGLKNKDLSNDEDNKKTLANTNNQTVYNNENKDNYKNLNWSNIDSGDSTSKEHQTYAGYLKKQGALFKQWKERYFVLDSVKHQLRYYDSANDLNCPKGIIDLSEVEYINEGITMLQNQNIEAKKMVNLTNLIADITETNSKSCFELKTSKRVYYFLAKSPQEAFKWVKQLEMCCLDS</sequence>
<dbReference type="InterPro" id="IPR029021">
    <property type="entry name" value="Prot-tyrosine_phosphatase-like"/>
</dbReference>
<feature type="compositionally biased region" description="Polar residues" evidence="5">
    <location>
        <begin position="941"/>
        <end position="971"/>
    </location>
</feature>
<dbReference type="InterPro" id="IPR005113">
    <property type="entry name" value="uDENN_dom"/>
</dbReference>
<feature type="compositionally biased region" description="Low complexity" evidence="5">
    <location>
        <begin position="16"/>
        <end position="36"/>
    </location>
</feature>
<dbReference type="SMART" id="SM00568">
    <property type="entry name" value="GRAM"/>
    <property type="match status" value="1"/>
</dbReference>
<evidence type="ECO:0000313" key="10">
    <source>
        <dbReference type="EMBL" id="CAF0740397.1"/>
    </source>
</evidence>
<dbReference type="Pfam" id="PF03456">
    <property type="entry name" value="uDENN"/>
    <property type="match status" value="1"/>
</dbReference>
<dbReference type="Pfam" id="PF02141">
    <property type="entry name" value="DENN"/>
    <property type="match status" value="1"/>
</dbReference>
<evidence type="ECO:0000256" key="1">
    <source>
        <dbReference type="ARBA" id="ARBA00007471"/>
    </source>
</evidence>
<dbReference type="InterPro" id="IPR001849">
    <property type="entry name" value="PH_domain"/>
</dbReference>
<dbReference type="InterPro" id="IPR010569">
    <property type="entry name" value="Myotubularin-like_Pase_dom"/>
</dbReference>
<dbReference type="Pfam" id="PF03455">
    <property type="entry name" value="dDENN"/>
    <property type="match status" value="1"/>
</dbReference>
<evidence type="ECO:0000259" key="9">
    <source>
        <dbReference type="PROSITE" id="PS51339"/>
    </source>
</evidence>
<feature type="domain" description="Myotubularin phosphatase" evidence="9">
    <location>
        <begin position="1306"/>
        <end position="1975"/>
    </location>
</feature>
<feature type="domain" description="PH" evidence="6">
    <location>
        <begin position="2398"/>
        <end position="2520"/>
    </location>
</feature>
<dbReference type="Gene3D" id="3.40.50.11500">
    <property type="match status" value="1"/>
</dbReference>
<dbReference type="OrthoDB" id="74314at2759"/>
<proteinExistence type="inferred from homology"/>
<organism evidence="10 11">
    <name type="scientific">Brachionus calyciflorus</name>
    <dbReference type="NCBI Taxonomy" id="104777"/>
    <lineage>
        <taxon>Eukaryota</taxon>
        <taxon>Metazoa</taxon>
        <taxon>Spiralia</taxon>
        <taxon>Gnathifera</taxon>
        <taxon>Rotifera</taxon>
        <taxon>Eurotatoria</taxon>
        <taxon>Monogononta</taxon>
        <taxon>Pseudotrocha</taxon>
        <taxon>Ploima</taxon>
        <taxon>Brachionidae</taxon>
        <taxon>Brachionus</taxon>
    </lineage>
</organism>
<evidence type="ECO:0000259" key="6">
    <source>
        <dbReference type="PROSITE" id="PS50003"/>
    </source>
</evidence>
<dbReference type="GO" id="GO:0016020">
    <property type="term" value="C:membrane"/>
    <property type="evidence" value="ECO:0007669"/>
    <property type="project" value="TreeGrafter"/>
</dbReference>
<dbReference type="CDD" id="cd00029">
    <property type="entry name" value="C1"/>
    <property type="match status" value="1"/>
</dbReference>
<dbReference type="InterPro" id="IPR002219">
    <property type="entry name" value="PKC_DAG/PE"/>
</dbReference>
<dbReference type="PROSITE" id="PS50003">
    <property type="entry name" value="PH_DOMAIN"/>
    <property type="match status" value="1"/>
</dbReference>
<evidence type="ECO:0000256" key="4">
    <source>
        <dbReference type="ARBA" id="ARBA00022833"/>
    </source>
</evidence>
<dbReference type="PROSITE" id="PS51339">
    <property type="entry name" value="PPASE_MYOTUBULARIN"/>
    <property type="match status" value="1"/>
</dbReference>
<feature type="region of interest" description="Disordered" evidence="5">
    <location>
        <begin position="1264"/>
        <end position="1283"/>
    </location>
</feature>
<dbReference type="InterPro" id="IPR004182">
    <property type="entry name" value="GRAM"/>
</dbReference>
<keyword evidence="11" id="KW-1185">Reference proteome</keyword>
<dbReference type="PANTHER" id="PTHR10807">
    <property type="entry name" value="MYOTUBULARIN-RELATED"/>
    <property type="match status" value="1"/>
</dbReference>
<keyword evidence="3" id="KW-0479">Metal-binding</keyword>
<keyword evidence="4" id="KW-0862">Zinc</keyword>
<dbReference type="InterPro" id="IPR030564">
    <property type="entry name" value="Myotubularin"/>
</dbReference>
<dbReference type="Pfam" id="PF00169">
    <property type="entry name" value="PH"/>
    <property type="match status" value="1"/>
</dbReference>
<dbReference type="SMART" id="SM00233">
    <property type="entry name" value="PH"/>
    <property type="match status" value="1"/>
</dbReference>